<protein>
    <recommendedName>
        <fullName evidence="3">DUF924 domain-containing protein</fullName>
    </recommendedName>
</protein>
<name>A0A1B2AAR6_9SPHN</name>
<dbReference type="RefSeq" id="WP_067681988.1">
    <property type="nucleotide sequence ID" value="NZ_CP016591.1"/>
</dbReference>
<keyword evidence="2" id="KW-1185">Reference proteome</keyword>
<dbReference type="STRING" id="692370.A6F68_00707"/>
<dbReference type="SUPFAM" id="SSF48452">
    <property type="entry name" value="TPR-like"/>
    <property type="match status" value="1"/>
</dbReference>
<gene>
    <name evidence="1" type="ORF">A6F68_00707</name>
</gene>
<dbReference type="Pfam" id="PF06041">
    <property type="entry name" value="DUF924"/>
    <property type="match status" value="1"/>
</dbReference>
<dbReference type="Gene3D" id="1.25.40.10">
    <property type="entry name" value="Tetratricopeptide repeat domain"/>
    <property type="match status" value="1"/>
</dbReference>
<dbReference type="InterPro" id="IPR011990">
    <property type="entry name" value="TPR-like_helical_dom_sf"/>
</dbReference>
<dbReference type="InterPro" id="IPR010323">
    <property type="entry name" value="DUF924"/>
</dbReference>
<evidence type="ECO:0000313" key="1">
    <source>
        <dbReference type="EMBL" id="ANY19236.1"/>
    </source>
</evidence>
<dbReference type="AlphaFoldDB" id="A0A1B2AAR6"/>
<organism evidence="1 2">
    <name type="scientific">Tsuneonella dongtanensis</name>
    <dbReference type="NCBI Taxonomy" id="692370"/>
    <lineage>
        <taxon>Bacteria</taxon>
        <taxon>Pseudomonadati</taxon>
        <taxon>Pseudomonadota</taxon>
        <taxon>Alphaproteobacteria</taxon>
        <taxon>Sphingomonadales</taxon>
        <taxon>Erythrobacteraceae</taxon>
        <taxon>Tsuneonella</taxon>
    </lineage>
</organism>
<dbReference type="KEGG" id="ado:A6F68_00707"/>
<reference evidence="1 2" key="1">
    <citation type="submission" date="2016-07" db="EMBL/GenBank/DDBJ databases">
        <title>Complete genome sequence of Altererythrobacter dongtanensis KCTC 22672, a type strain with esterase isolated from tidal flat.</title>
        <authorList>
            <person name="Cheng H."/>
            <person name="Wu Y.-H."/>
            <person name="Zhou P."/>
            <person name="Huo Y.-Y."/>
            <person name="Wang C.-S."/>
            <person name="Xu X.-W."/>
        </authorList>
    </citation>
    <scope>NUCLEOTIDE SEQUENCE [LARGE SCALE GENOMIC DNA]</scope>
    <source>
        <strain evidence="1 2">KCTC 22672</strain>
    </source>
</reference>
<dbReference type="Gene3D" id="1.20.58.320">
    <property type="entry name" value="TPR-like"/>
    <property type="match status" value="1"/>
</dbReference>
<dbReference type="EMBL" id="CP016591">
    <property type="protein sequence ID" value="ANY19236.1"/>
    <property type="molecule type" value="Genomic_DNA"/>
</dbReference>
<dbReference type="Proteomes" id="UP000092932">
    <property type="component" value="Chromosome"/>
</dbReference>
<proteinExistence type="predicted"/>
<evidence type="ECO:0008006" key="3">
    <source>
        <dbReference type="Google" id="ProtNLM"/>
    </source>
</evidence>
<accession>A0A1B2AAR6</accession>
<sequence length="180" mass="20586">MAPRRWAADLLHFWFHALGPGDWWGGSPELDARIARRFGRELNALRVRPAREFLRDRQTALAAILLFDQVPRNVHRGTARAFATDPLGRAITRRFIAMGWHRSLDRHARAFAGMPLMHSEAIADQRASLAYFRKVPGNFAFARSHWRMIARFGRYPHRNPVLGRRSTPAERAAVAAGNAW</sequence>
<evidence type="ECO:0000313" key="2">
    <source>
        <dbReference type="Proteomes" id="UP000092932"/>
    </source>
</evidence>